<dbReference type="AlphaFoldDB" id="A0A9D7XUS2"/>
<evidence type="ECO:0000313" key="11">
    <source>
        <dbReference type="Proteomes" id="UP000808337"/>
    </source>
</evidence>
<accession>A0A9D7XUS2</accession>
<dbReference type="EC" id="2.5.1.15" evidence="4"/>
<evidence type="ECO:0000259" key="9">
    <source>
        <dbReference type="PROSITE" id="PS50972"/>
    </source>
</evidence>
<keyword evidence="7" id="KW-0460">Magnesium</keyword>
<dbReference type="EMBL" id="JADKGY010000029">
    <property type="protein sequence ID" value="MBK9983997.1"/>
    <property type="molecule type" value="Genomic_DNA"/>
</dbReference>
<evidence type="ECO:0000256" key="7">
    <source>
        <dbReference type="ARBA" id="ARBA00022842"/>
    </source>
</evidence>
<dbReference type="NCBIfam" id="TIGR01496">
    <property type="entry name" value="DHPS"/>
    <property type="match status" value="1"/>
</dbReference>
<dbReference type="PROSITE" id="PS00793">
    <property type="entry name" value="DHPS_2"/>
    <property type="match status" value="1"/>
</dbReference>
<evidence type="ECO:0000256" key="8">
    <source>
        <dbReference type="ARBA" id="ARBA00022909"/>
    </source>
</evidence>
<dbReference type="CDD" id="cd00739">
    <property type="entry name" value="DHPS"/>
    <property type="match status" value="1"/>
</dbReference>
<dbReference type="InterPro" id="IPR000489">
    <property type="entry name" value="Pterin-binding_dom"/>
</dbReference>
<keyword evidence="6" id="KW-0479">Metal-binding</keyword>
<dbReference type="GO" id="GO:0046654">
    <property type="term" value="P:tetrahydrofolate biosynthetic process"/>
    <property type="evidence" value="ECO:0007669"/>
    <property type="project" value="TreeGrafter"/>
</dbReference>
<sequence>MSILNITPDSFFAPSRTGISGGELIDRAGRMLEEGAKILDVGGMSSRPGAKEIGSQEELDRVIPAVEVLHNSFPEAIISVDSYRSEVAGQAIHAGATMVNDISGGSLDPGMIDLLASSEVAYVMMHMRGNPADMQTYTDYDDLIRDLVSYFVNKLRIFHHRGIRDIIIDPGFGFSKTVNQNFEIIRQLRILNILECPVLIGLSRKSSLGQVIKRPVEETLFATTALHMAALEGGASILRVHDVKPAMDAIAIFNKLQEAKNH</sequence>
<evidence type="ECO:0000256" key="2">
    <source>
        <dbReference type="ARBA" id="ARBA00001946"/>
    </source>
</evidence>
<protein>
    <recommendedName>
        <fullName evidence="4">dihydropteroate synthase</fullName>
        <ecNumber evidence="4">2.5.1.15</ecNumber>
    </recommendedName>
</protein>
<evidence type="ECO:0000256" key="6">
    <source>
        <dbReference type="ARBA" id="ARBA00022723"/>
    </source>
</evidence>
<evidence type="ECO:0000256" key="4">
    <source>
        <dbReference type="ARBA" id="ARBA00012458"/>
    </source>
</evidence>
<dbReference type="PANTHER" id="PTHR20941">
    <property type="entry name" value="FOLATE SYNTHESIS PROTEINS"/>
    <property type="match status" value="1"/>
</dbReference>
<reference evidence="10 11" key="1">
    <citation type="submission" date="2020-10" db="EMBL/GenBank/DDBJ databases">
        <title>Connecting structure to function with the recovery of over 1000 high-quality activated sludge metagenome-assembled genomes encoding full-length rRNA genes using long-read sequencing.</title>
        <authorList>
            <person name="Singleton C.M."/>
            <person name="Petriglieri F."/>
            <person name="Kristensen J.M."/>
            <person name="Kirkegaard R.H."/>
            <person name="Michaelsen T.Y."/>
            <person name="Andersen M.H."/>
            <person name="Karst S.M."/>
            <person name="Dueholm M.S."/>
            <person name="Nielsen P.H."/>
            <person name="Albertsen M."/>
        </authorList>
    </citation>
    <scope>NUCLEOTIDE SEQUENCE [LARGE SCALE GENOMIC DNA]</scope>
    <source>
        <strain evidence="10">Ribe_18-Q3-R11-54_MAXAC.273</strain>
    </source>
</reference>
<dbReference type="GO" id="GO:0005829">
    <property type="term" value="C:cytosol"/>
    <property type="evidence" value="ECO:0007669"/>
    <property type="project" value="TreeGrafter"/>
</dbReference>
<evidence type="ECO:0000313" key="10">
    <source>
        <dbReference type="EMBL" id="MBK9983997.1"/>
    </source>
</evidence>
<evidence type="ECO:0000256" key="3">
    <source>
        <dbReference type="ARBA" id="ARBA00004763"/>
    </source>
</evidence>
<comment type="caution">
    <text evidence="10">The sequence shown here is derived from an EMBL/GenBank/DDBJ whole genome shotgun (WGS) entry which is preliminary data.</text>
</comment>
<evidence type="ECO:0000256" key="1">
    <source>
        <dbReference type="ARBA" id="ARBA00000012"/>
    </source>
</evidence>
<dbReference type="Proteomes" id="UP000808337">
    <property type="component" value="Unassembled WGS sequence"/>
</dbReference>
<comment type="catalytic activity">
    <reaction evidence="1">
        <text>(7,8-dihydropterin-6-yl)methyl diphosphate + 4-aminobenzoate = 7,8-dihydropteroate + diphosphate</text>
        <dbReference type="Rhea" id="RHEA:19949"/>
        <dbReference type="ChEBI" id="CHEBI:17836"/>
        <dbReference type="ChEBI" id="CHEBI:17839"/>
        <dbReference type="ChEBI" id="CHEBI:33019"/>
        <dbReference type="ChEBI" id="CHEBI:72950"/>
        <dbReference type="EC" id="2.5.1.15"/>
    </reaction>
</comment>
<dbReference type="GO" id="GO:0046872">
    <property type="term" value="F:metal ion binding"/>
    <property type="evidence" value="ECO:0007669"/>
    <property type="project" value="UniProtKB-KW"/>
</dbReference>
<organism evidence="10 11">
    <name type="scientific">Candidatus Opimibacter skivensis</name>
    <dbReference type="NCBI Taxonomy" id="2982028"/>
    <lineage>
        <taxon>Bacteria</taxon>
        <taxon>Pseudomonadati</taxon>
        <taxon>Bacteroidota</taxon>
        <taxon>Saprospiria</taxon>
        <taxon>Saprospirales</taxon>
        <taxon>Saprospiraceae</taxon>
        <taxon>Candidatus Opimibacter</taxon>
    </lineage>
</organism>
<comment type="pathway">
    <text evidence="3">Cofactor biosynthesis; tetrahydrofolate biosynthesis; 7,8-dihydrofolate from 2-amino-4-hydroxy-6-hydroxymethyl-7,8-dihydropteridine diphosphate and 4-aminobenzoate: step 1/2.</text>
</comment>
<dbReference type="SUPFAM" id="SSF51717">
    <property type="entry name" value="Dihydropteroate synthetase-like"/>
    <property type="match status" value="1"/>
</dbReference>
<dbReference type="InterPro" id="IPR006390">
    <property type="entry name" value="DHP_synth_dom"/>
</dbReference>
<dbReference type="Gene3D" id="3.20.20.20">
    <property type="entry name" value="Dihydropteroate synthase-like"/>
    <property type="match status" value="1"/>
</dbReference>
<name>A0A9D7XUS2_9BACT</name>
<proteinExistence type="predicted"/>
<gene>
    <name evidence="10" type="primary">folP</name>
    <name evidence="10" type="ORF">IPP15_16785</name>
</gene>
<keyword evidence="8" id="KW-0289">Folate biosynthesis</keyword>
<keyword evidence="5 10" id="KW-0808">Transferase</keyword>
<comment type="cofactor">
    <cofactor evidence="2">
        <name>Mg(2+)</name>
        <dbReference type="ChEBI" id="CHEBI:18420"/>
    </cofactor>
</comment>
<dbReference type="PANTHER" id="PTHR20941:SF1">
    <property type="entry name" value="FOLIC ACID SYNTHESIS PROTEIN FOL1"/>
    <property type="match status" value="1"/>
</dbReference>
<dbReference type="GO" id="GO:0046656">
    <property type="term" value="P:folic acid biosynthetic process"/>
    <property type="evidence" value="ECO:0007669"/>
    <property type="project" value="UniProtKB-KW"/>
</dbReference>
<dbReference type="InterPro" id="IPR045031">
    <property type="entry name" value="DHP_synth-like"/>
</dbReference>
<dbReference type="PROSITE" id="PS50972">
    <property type="entry name" value="PTERIN_BINDING"/>
    <property type="match status" value="1"/>
</dbReference>
<dbReference type="Pfam" id="PF00809">
    <property type="entry name" value="Pterin_bind"/>
    <property type="match status" value="1"/>
</dbReference>
<dbReference type="InterPro" id="IPR011005">
    <property type="entry name" value="Dihydropteroate_synth-like_sf"/>
</dbReference>
<feature type="domain" description="Pterin-binding" evidence="9">
    <location>
        <begin position="1"/>
        <end position="251"/>
    </location>
</feature>
<evidence type="ECO:0000256" key="5">
    <source>
        <dbReference type="ARBA" id="ARBA00022679"/>
    </source>
</evidence>
<dbReference type="GO" id="GO:0004156">
    <property type="term" value="F:dihydropteroate synthase activity"/>
    <property type="evidence" value="ECO:0007669"/>
    <property type="project" value="UniProtKB-EC"/>
</dbReference>